<dbReference type="Gene3D" id="3.40.50.300">
    <property type="entry name" value="P-loop containing nucleotide triphosphate hydrolases"/>
    <property type="match status" value="1"/>
</dbReference>
<name>A0ABW2SII1_9ACTO</name>
<comment type="caution">
    <text evidence="13">The sequence shown here is derived from an EMBL/GenBank/DDBJ whole genome shotgun (WGS) entry which is preliminary data.</text>
</comment>
<feature type="region of interest" description="Disordered" evidence="9">
    <location>
        <begin position="501"/>
        <end position="546"/>
    </location>
</feature>
<keyword evidence="14" id="KW-1185">Reference proteome</keyword>
<sequence length="623" mass="64544">MTFQDLITLTRRRFVAIAVCMLLGLASAIALLWVTPQSYTANSTAYVRVSVPESDGTSANANAYYNASQLATQKVKAFVPVFTSQTVAQAVIDQLGLKESPTELASALTASNATNSLTINVTATASTADQARQIADAVVAQAAVQVKALEGESSPVEVVMMAPADLSAVTVAPSTAKYLAAGVLAGLLLGYLLAFARDRFDTRIRTADDISERFEIPILGVIPNSSTVARTEDSSGDFRAEESLRKLRTNLRYANVDHEARILVVTSPMQGDGKSSIAAQLAKVSALAGQEVVLVDADLRRPTARKVFGIAEKLGLTQLLVGAASLDQVVRPTRIEGLSVLTAGDIPPNPSELLGSNRMAELMTYLSRDRIVIIDAPPVLPVTDAAVLSKFSDAVVMIVGSGKTTAEQLDHALASLDQAGGQVAGVVLNRASSSKLSKLKYGDSEYGYGYYRSEYAYEAAEKGAAGTGGARGTGARPFSGEIPIEGAIAGETAAPAPVTLAEGAPARPQADASPRERVRRRGSAAVRGARRATAGGAAPSAGPAPAAVPGRVSIMPVAAPPPPVETSAPASWDTIAVGQAQAPRSAGAPVASSGAARAVGTEPISVDRRGKVRFPPLHASREE</sequence>
<feature type="compositionally biased region" description="Low complexity" evidence="9">
    <location>
        <begin position="523"/>
        <end position="546"/>
    </location>
</feature>
<comment type="subcellular location">
    <subcellularLocation>
        <location evidence="1">Cell membrane</location>
        <topology evidence="1">Multi-pass membrane protein</topology>
    </subcellularLocation>
</comment>
<dbReference type="Pfam" id="PF01656">
    <property type="entry name" value="CbiA"/>
    <property type="match status" value="1"/>
</dbReference>
<keyword evidence="5" id="KW-0547">Nucleotide-binding</keyword>
<evidence type="ECO:0000256" key="7">
    <source>
        <dbReference type="ARBA" id="ARBA00022989"/>
    </source>
</evidence>
<evidence type="ECO:0000256" key="1">
    <source>
        <dbReference type="ARBA" id="ARBA00004651"/>
    </source>
</evidence>
<dbReference type="Pfam" id="PF02706">
    <property type="entry name" value="Wzz"/>
    <property type="match status" value="1"/>
</dbReference>
<keyword evidence="8 10" id="KW-0472">Membrane</keyword>
<dbReference type="GO" id="GO:0004715">
    <property type="term" value="F:non-membrane spanning protein tyrosine kinase activity"/>
    <property type="evidence" value="ECO:0007669"/>
    <property type="project" value="UniProtKB-EC"/>
</dbReference>
<evidence type="ECO:0000256" key="3">
    <source>
        <dbReference type="ARBA" id="ARBA00022475"/>
    </source>
</evidence>
<evidence type="ECO:0000256" key="5">
    <source>
        <dbReference type="ARBA" id="ARBA00022741"/>
    </source>
</evidence>
<dbReference type="EMBL" id="JBHTEF010000001">
    <property type="protein sequence ID" value="MFC7579925.1"/>
    <property type="molecule type" value="Genomic_DNA"/>
</dbReference>
<accession>A0ABW2SII1</accession>
<evidence type="ECO:0000259" key="11">
    <source>
        <dbReference type="Pfam" id="PF01656"/>
    </source>
</evidence>
<dbReference type="InterPro" id="IPR050445">
    <property type="entry name" value="Bact_polysacc_biosynth/exp"/>
</dbReference>
<evidence type="ECO:0000259" key="12">
    <source>
        <dbReference type="Pfam" id="PF02706"/>
    </source>
</evidence>
<dbReference type="RefSeq" id="WP_380971501.1">
    <property type="nucleotide sequence ID" value="NZ_JBHTEF010000001.1"/>
</dbReference>
<dbReference type="SUPFAM" id="SSF52540">
    <property type="entry name" value="P-loop containing nucleoside triphosphate hydrolases"/>
    <property type="match status" value="1"/>
</dbReference>
<feature type="domain" description="Polysaccharide chain length determinant N-terminal" evidence="12">
    <location>
        <begin position="4"/>
        <end position="95"/>
    </location>
</feature>
<dbReference type="EC" id="2.7.10.2" evidence="13"/>
<organism evidence="13 14">
    <name type="scientific">Schaalia naturae</name>
    <dbReference type="NCBI Taxonomy" id="635203"/>
    <lineage>
        <taxon>Bacteria</taxon>
        <taxon>Bacillati</taxon>
        <taxon>Actinomycetota</taxon>
        <taxon>Actinomycetes</taxon>
        <taxon>Actinomycetales</taxon>
        <taxon>Actinomycetaceae</taxon>
        <taxon>Schaalia</taxon>
    </lineage>
</organism>
<feature type="domain" description="CobQ/CobB/MinD/ParA nucleotide binding" evidence="11">
    <location>
        <begin position="264"/>
        <end position="437"/>
    </location>
</feature>
<evidence type="ECO:0000256" key="9">
    <source>
        <dbReference type="SAM" id="MobiDB-lite"/>
    </source>
</evidence>
<feature type="region of interest" description="Disordered" evidence="9">
    <location>
        <begin position="559"/>
        <end position="623"/>
    </location>
</feature>
<dbReference type="InterPro" id="IPR027417">
    <property type="entry name" value="P-loop_NTPase"/>
</dbReference>
<evidence type="ECO:0000256" key="8">
    <source>
        <dbReference type="ARBA" id="ARBA00023136"/>
    </source>
</evidence>
<evidence type="ECO:0000256" key="2">
    <source>
        <dbReference type="ARBA" id="ARBA00006683"/>
    </source>
</evidence>
<dbReference type="PANTHER" id="PTHR32309">
    <property type="entry name" value="TYROSINE-PROTEIN KINASE"/>
    <property type="match status" value="1"/>
</dbReference>
<keyword evidence="7 10" id="KW-1133">Transmembrane helix</keyword>
<keyword evidence="13" id="KW-0808">Transferase</keyword>
<evidence type="ECO:0000256" key="10">
    <source>
        <dbReference type="SAM" id="Phobius"/>
    </source>
</evidence>
<feature type="compositionally biased region" description="Low complexity" evidence="9">
    <location>
        <begin position="582"/>
        <end position="600"/>
    </location>
</feature>
<keyword evidence="6" id="KW-0067">ATP-binding</keyword>
<comment type="similarity">
    <text evidence="2">Belongs to the CpsC/CapA family.</text>
</comment>
<evidence type="ECO:0000256" key="6">
    <source>
        <dbReference type="ARBA" id="ARBA00022840"/>
    </source>
</evidence>
<gene>
    <name evidence="13" type="ORF">ACFQWG_01620</name>
</gene>
<dbReference type="InterPro" id="IPR005702">
    <property type="entry name" value="Wzc-like_C"/>
</dbReference>
<evidence type="ECO:0000313" key="13">
    <source>
        <dbReference type="EMBL" id="MFC7579925.1"/>
    </source>
</evidence>
<dbReference type="PANTHER" id="PTHR32309:SF13">
    <property type="entry name" value="FERRIC ENTEROBACTIN TRANSPORT PROTEIN FEPE"/>
    <property type="match status" value="1"/>
</dbReference>
<evidence type="ECO:0000313" key="14">
    <source>
        <dbReference type="Proteomes" id="UP001596527"/>
    </source>
</evidence>
<dbReference type="NCBIfam" id="TIGR01007">
    <property type="entry name" value="eps_fam"/>
    <property type="match status" value="1"/>
</dbReference>
<dbReference type="CDD" id="cd05387">
    <property type="entry name" value="BY-kinase"/>
    <property type="match status" value="1"/>
</dbReference>
<dbReference type="Proteomes" id="UP001596527">
    <property type="component" value="Unassembled WGS sequence"/>
</dbReference>
<dbReference type="InterPro" id="IPR002586">
    <property type="entry name" value="CobQ/CobB/MinD/ParA_Nub-bd_dom"/>
</dbReference>
<evidence type="ECO:0000256" key="4">
    <source>
        <dbReference type="ARBA" id="ARBA00022692"/>
    </source>
</evidence>
<keyword evidence="4 10" id="KW-0812">Transmembrane</keyword>
<protein>
    <submittedName>
        <fullName evidence="13">Polysaccharide biosynthesis tyrosine autokinase</fullName>
        <ecNumber evidence="13">2.7.10.2</ecNumber>
    </submittedName>
</protein>
<feature type="transmembrane region" description="Helical" evidence="10">
    <location>
        <begin position="14"/>
        <end position="34"/>
    </location>
</feature>
<reference evidence="14" key="1">
    <citation type="journal article" date="2019" name="Int. J. Syst. Evol. Microbiol.">
        <title>The Global Catalogue of Microorganisms (GCM) 10K type strain sequencing project: providing services to taxonomists for standard genome sequencing and annotation.</title>
        <authorList>
            <consortium name="The Broad Institute Genomics Platform"/>
            <consortium name="The Broad Institute Genome Sequencing Center for Infectious Disease"/>
            <person name="Wu L."/>
            <person name="Ma J."/>
        </authorList>
    </citation>
    <scope>NUCLEOTIDE SEQUENCE [LARGE SCALE GENOMIC DNA]</scope>
    <source>
        <strain evidence="14">CCUG 56698</strain>
    </source>
</reference>
<proteinExistence type="inferred from homology"/>
<keyword evidence="3" id="KW-1003">Cell membrane</keyword>
<dbReference type="InterPro" id="IPR003856">
    <property type="entry name" value="LPS_length_determ_N"/>
</dbReference>